<evidence type="ECO:0000256" key="3">
    <source>
        <dbReference type="ARBA" id="ARBA00023125"/>
    </source>
</evidence>
<dbReference type="AlphaFoldDB" id="A0A6A2ZIY2"/>
<organism evidence="8 9">
    <name type="scientific">Hibiscus syriacus</name>
    <name type="common">Rose of Sharon</name>
    <dbReference type="NCBI Taxonomy" id="106335"/>
    <lineage>
        <taxon>Eukaryota</taxon>
        <taxon>Viridiplantae</taxon>
        <taxon>Streptophyta</taxon>
        <taxon>Embryophyta</taxon>
        <taxon>Tracheophyta</taxon>
        <taxon>Spermatophyta</taxon>
        <taxon>Magnoliopsida</taxon>
        <taxon>eudicotyledons</taxon>
        <taxon>Gunneridae</taxon>
        <taxon>Pentapetalae</taxon>
        <taxon>rosids</taxon>
        <taxon>malvids</taxon>
        <taxon>Malvales</taxon>
        <taxon>Malvaceae</taxon>
        <taxon>Malvoideae</taxon>
        <taxon>Hibiscus</taxon>
    </lineage>
</organism>
<keyword evidence="2" id="KW-0805">Transcription regulation</keyword>
<feature type="region of interest" description="Disordered" evidence="6">
    <location>
        <begin position="120"/>
        <end position="139"/>
    </location>
</feature>
<evidence type="ECO:0000256" key="5">
    <source>
        <dbReference type="ARBA" id="ARBA00023242"/>
    </source>
</evidence>
<sequence length="139" mass="16171">MMMRGWFQVQEKRVVFKQSKKAKSTVMAARSPRFHRVRGGGLDFRIRGLSECRIFSAGRIKDCRIRLSVPTAIQLYDWQDRLDLNQPSKVVNWLLEATKDDIFASVQERVRNDPQLLPEMAPSSFGVPKEMKMKMKQGR</sequence>
<evidence type="ECO:0000259" key="7">
    <source>
        <dbReference type="PROSITE" id="PS51369"/>
    </source>
</evidence>
<dbReference type="EMBL" id="VEPZ02001142">
    <property type="protein sequence ID" value="KAE8691951.1"/>
    <property type="molecule type" value="Genomic_DNA"/>
</dbReference>
<evidence type="ECO:0000256" key="2">
    <source>
        <dbReference type="ARBA" id="ARBA00023015"/>
    </source>
</evidence>
<dbReference type="PANTHER" id="PTHR31072">
    <property type="entry name" value="TRANSCRIPTION FACTOR TCP4-RELATED"/>
    <property type="match status" value="1"/>
</dbReference>
<comment type="caution">
    <text evidence="8">The sequence shown here is derived from an EMBL/GenBank/DDBJ whole genome shotgun (WGS) entry which is preliminary data.</text>
</comment>
<dbReference type="Proteomes" id="UP000436088">
    <property type="component" value="Unassembled WGS sequence"/>
</dbReference>
<dbReference type="PROSITE" id="PS51369">
    <property type="entry name" value="TCP"/>
    <property type="match status" value="1"/>
</dbReference>
<keyword evidence="9" id="KW-1185">Reference proteome</keyword>
<dbReference type="InterPro" id="IPR017887">
    <property type="entry name" value="TF_TCP_subgr"/>
</dbReference>
<evidence type="ECO:0000313" key="8">
    <source>
        <dbReference type="EMBL" id="KAE8691951.1"/>
    </source>
</evidence>
<evidence type="ECO:0000256" key="1">
    <source>
        <dbReference type="ARBA" id="ARBA00004123"/>
    </source>
</evidence>
<name>A0A6A2ZIY2_HIBSY</name>
<dbReference type="GO" id="GO:0043565">
    <property type="term" value="F:sequence-specific DNA binding"/>
    <property type="evidence" value="ECO:0007669"/>
    <property type="project" value="TreeGrafter"/>
</dbReference>
<dbReference type="InterPro" id="IPR005333">
    <property type="entry name" value="Transcription_factor_TCP"/>
</dbReference>
<dbReference type="Pfam" id="PF03634">
    <property type="entry name" value="TCP"/>
    <property type="match status" value="1"/>
</dbReference>
<feature type="domain" description="TCP" evidence="7">
    <location>
        <begin position="44"/>
        <end position="105"/>
    </location>
</feature>
<comment type="subcellular location">
    <subcellularLocation>
        <location evidence="1">Nucleus</location>
    </subcellularLocation>
</comment>
<protein>
    <recommendedName>
        <fullName evidence="7">TCP domain-containing protein</fullName>
    </recommendedName>
</protein>
<evidence type="ECO:0000256" key="6">
    <source>
        <dbReference type="SAM" id="MobiDB-lite"/>
    </source>
</evidence>
<keyword evidence="5" id="KW-0539">Nucleus</keyword>
<dbReference type="GO" id="GO:0005634">
    <property type="term" value="C:nucleus"/>
    <property type="evidence" value="ECO:0007669"/>
    <property type="project" value="UniProtKB-SubCell"/>
</dbReference>
<reference evidence="8" key="1">
    <citation type="submission" date="2019-09" db="EMBL/GenBank/DDBJ databases">
        <title>Draft genome information of white flower Hibiscus syriacus.</title>
        <authorList>
            <person name="Kim Y.-M."/>
        </authorList>
    </citation>
    <scope>NUCLEOTIDE SEQUENCE [LARGE SCALE GENOMIC DNA]</scope>
    <source>
        <strain evidence="8">YM2019G1</strain>
    </source>
</reference>
<dbReference type="PANTHER" id="PTHR31072:SF268">
    <property type="entry name" value="TCP DOMAIN-CONTAINING PROTEIN"/>
    <property type="match status" value="1"/>
</dbReference>
<accession>A0A6A2ZIY2</accession>
<dbReference type="GO" id="GO:0003700">
    <property type="term" value="F:DNA-binding transcription factor activity"/>
    <property type="evidence" value="ECO:0007669"/>
    <property type="project" value="InterPro"/>
</dbReference>
<evidence type="ECO:0000313" key="9">
    <source>
        <dbReference type="Proteomes" id="UP000436088"/>
    </source>
</evidence>
<keyword evidence="3" id="KW-0238">DNA-binding</keyword>
<evidence type="ECO:0000256" key="4">
    <source>
        <dbReference type="ARBA" id="ARBA00023163"/>
    </source>
</evidence>
<keyword evidence="4" id="KW-0804">Transcription</keyword>
<proteinExistence type="predicted"/>
<gene>
    <name evidence="8" type="ORF">F3Y22_tig00110864pilonHSYRG00201</name>
</gene>